<evidence type="ECO:0000256" key="2">
    <source>
        <dbReference type="ARBA" id="ARBA00022801"/>
    </source>
</evidence>
<dbReference type="Gene3D" id="3.40.50.1820">
    <property type="entry name" value="alpha/beta hydrolase"/>
    <property type="match status" value="1"/>
</dbReference>
<dbReference type="InterPro" id="IPR050309">
    <property type="entry name" value="Type-B_Carboxylest/Lipase"/>
</dbReference>
<reference evidence="5" key="1">
    <citation type="submission" date="2023-07" db="EMBL/GenBank/DDBJ databases">
        <title>Sorghum-associated microbial communities from plants grown in Nebraska, USA.</title>
        <authorList>
            <person name="Schachtman D."/>
        </authorList>
    </citation>
    <scope>NUCLEOTIDE SEQUENCE</scope>
    <source>
        <strain evidence="5">DS3754</strain>
    </source>
</reference>
<protein>
    <recommendedName>
        <fullName evidence="3">Carboxylic ester hydrolase</fullName>
        <ecNumber evidence="3">3.1.1.-</ecNumber>
    </recommendedName>
</protein>
<dbReference type="InterPro" id="IPR002018">
    <property type="entry name" value="CarbesteraseB"/>
</dbReference>
<dbReference type="PROSITE" id="PS00122">
    <property type="entry name" value="CARBOXYLESTERASE_B_1"/>
    <property type="match status" value="1"/>
</dbReference>
<gene>
    <name evidence="5" type="ORF">J2W31_004579</name>
</gene>
<dbReference type="Proteomes" id="UP001242045">
    <property type="component" value="Unassembled WGS sequence"/>
</dbReference>
<evidence type="ECO:0000256" key="1">
    <source>
        <dbReference type="ARBA" id="ARBA00005964"/>
    </source>
</evidence>
<dbReference type="InterPro" id="IPR019826">
    <property type="entry name" value="Carboxylesterase_B_AS"/>
</dbReference>
<comment type="similarity">
    <text evidence="1 3">Belongs to the type-B carboxylesterase/lipase family.</text>
</comment>
<dbReference type="PROSITE" id="PS51318">
    <property type="entry name" value="TAT"/>
    <property type="match status" value="1"/>
</dbReference>
<dbReference type="InterPro" id="IPR006311">
    <property type="entry name" value="TAT_signal"/>
</dbReference>
<name>A0AAW8D4M1_9BURK</name>
<dbReference type="EMBL" id="JAUSRD010000012">
    <property type="protein sequence ID" value="MDP9895454.1"/>
    <property type="molecule type" value="Genomic_DNA"/>
</dbReference>
<dbReference type="Pfam" id="PF00135">
    <property type="entry name" value="COesterase"/>
    <property type="match status" value="1"/>
</dbReference>
<sequence length="550" mass="58432">MTMQQQPRSTPFLNRRGLLGAAVATGALWCARGARAMTEGEIFPVVETANGRLRGLMSGGIAVFKGVHYGADTSGANRFMPPAPVARWAGVRDATAYGNYAPQMPADRRRAYADLIMYDLQPGGMGEDCLVMNIWTPSASPSGRSRRPVMVHLHGGGYYAGSGNSPQFDGEMLARFGDAVVVTLNHRLGSFGFLDLSGLGDARMAQSGAAGMLDIVAALGWIKENIAAFGGDPSRVLVFGQSGGGLKTSVLMAMPSARGLFHRAGVMSGSGLRVAPQEASRKAAGEFVASLGLGKDPIARLQALPMHTLLAAQVTMENADRAKGEAPRAFSPVLDGTAIARHPFDPDAPALSAAVPMIVGTTLDERAYRRIDFNADEAALLKFAEARVGDDARRLVAMYRDEDPSASPYVLQARIDTDMTFRRAAQLQAERKAAAAAAGAAPAYAYLWKIPSPAYGGRYGAPHGTDIGPSLHDIRHGLNGPSAESVRLADQLAGAWVAFAATGDPNNARTPQWPAYTAQRRGTLVFEGDSSRTRAEDDPRQAFRTYWAAR</sequence>
<evidence type="ECO:0000259" key="4">
    <source>
        <dbReference type="Pfam" id="PF00135"/>
    </source>
</evidence>
<dbReference type="AlphaFoldDB" id="A0AAW8D4M1"/>
<feature type="domain" description="Carboxylesterase type B" evidence="4">
    <location>
        <begin position="44"/>
        <end position="531"/>
    </location>
</feature>
<dbReference type="GO" id="GO:0016787">
    <property type="term" value="F:hydrolase activity"/>
    <property type="evidence" value="ECO:0007669"/>
    <property type="project" value="UniProtKB-KW"/>
</dbReference>
<keyword evidence="2 3" id="KW-0378">Hydrolase</keyword>
<dbReference type="SUPFAM" id="SSF53474">
    <property type="entry name" value="alpha/beta-Hydrolases"/>
    <property type="match status" value="1"/>
</dbReference>
<dbReference type="EC" id="3.1.1.-" evidence="3"/>
<proteinExistence type="inferred from homology"/>
<comment type="caution">
    <text evidence="5">The sequence shown here is derived from an EMBL/GenBank/DDBJ whole genome shotgun (WGS) entry which is preliminary data.</text>
</comment>
<evidence type="ECO:0000256" key="3">
    <source>
        <dbReference type="RuleBase" id="RU361235"/>
    </source>
</evidence>
<evidence type="ECO:0000313" key="5">
    <source>
        <dbReference type="EMBL" id="MDP9895454.1"/>
    </source>
</evidence>
<dbReference type="InterPro" id="IPR029058">
    <property type="entry name" value="AB_hydrolase_fold"/>
</dbReference>
<dbReference type="PANTHER" id="PTHR11559">
    <property type="entry name" value="CARBOXYLESTERASE"/>
    <property type="match status" value="1"/>
</dbReference>
<organism evidence="5 6">
    <name type="scientific">Variovorax boronicumulans</name>
    <dbReference type="NCBI Taxonomy" id="436515"/>
    <lineage>
        <taxon>Bacteria</taxon>
        <taxon>Pseudomonadati</taxon>
        <taxon>Pseudomonadota</taxon>
        <taxon>Betaproteobacteria</taxon>
        <taxon>Burkholderiales</taxon>
        <taxon>Comamonadaceae</taxon>
        <taxon>Variovorax</taxon>
    </lineage>
</organism>
<evidence type="ECO:0000313" key="6">
    <source>
        <dbReference type="Proteomes" id="UP001242045"/>
    </source>
</evidence>
<accession>A0AAW8D4M1</accession>